<keyword evidence="5" id="KW-1185">Reference proteome</keyword>
<gene>
    <name evidence="4" type="ORF">FVE85_3357</name>
</gene>
<dbReference type="InterPro" id="IPR038085">
    <property type="entry name" value="Rnp2-like_sf"/>
</dbReference>
<proteinExistence type="inferred from homology"/>
<evidence type="ECO:0000256" key="1">
    <source>
        <dbReference type="ARBA" id="ARBA00010800"/>
    </source>
</evidence>
<name>A0A5J4YUT8_PORPP</name>
<organism evidence="4 5">
    <name type="scientific">Porphyridium purpureum</name>
    <name type="common">Red alga</name>
    <name type="synonym">Porphyridium cruentum</name>
    <dbReference type="NCBI Taxonomy" id="35688"/>
    <lineage>
        <taxon>Eukaryota</taxon>
        <taxon>Rhodophyta</taxon>
        <taxon>Bangiophyceae</taxon>
        <taxon>Porphyridiales</taxon>
        <taxon>Porphyridiaceae</taxon>
        <taxon>Porphyridium</taxon>
    </lineage>
</organism>
<dbReference type="OrthoDB" id="24745at2759"/>
<dbReference type="Proteomes" id="UP000324585">
    <property type="component" value="Unassembled WGS sequence"/>
</dbReference>
<dbReference type="GO" id="GO:0000172">
    <property type="term" value="C:ribonuclease MRP complex"/>
    <property type="evidence" value="ECO:0007669"/>
    <property type="project" value="TreeGrafter"/>
</dbReference>
<dbReference type="GO" id="GO:0033204">
    <property type="term" value="F:ribonuclease P RNA binding"/>
    <property type="evidence" value="ECO:0007669"/>
    <property type="project" value="TreeGrafter"/>
</dbReference>
<evidence type="ECO:0000256" key="2">
    <source>
        <dbReference type="ARBA" id="ARBA00022694"/>
    </source>
</evidence>
<feature type="compositionally biased region" description="Low complexity" evidence="3">
    <location>
        <begin position="160"/>
        <end position="177"/>
    </location>
</feature>
<dbReference type="EMBL" id="VRMN01000004">
    <property type="protein sequence ID" value="KAA8495116.1"/>
    <property type="molecule type" value="Genomic_DNA"/>
</dbReference>
<evidence type="ECO:0000313" key="4">
    <source>
        <dbReference type="EMBL" id="KAA8495116.1"/>
    </source>
</evidence>
<reference evidence="5" key="1">
    <citation type="journal article" date="2019" name="Nat. Commun.">
        <title>Expansion of phycobilisome linker gene families in mesophilic red algae.</title>
        <authorList>
            <person name="Lee J."/>
            <person name="Kim D."/>
            <person name="Bhattacharya D."/>
            <person name="Yoon H.S."/>
        </authorList>
    </citation>
    <scope>NUCLEOTIDE SEQUENCE [LARGE SCALE GENOMIC DNA]</scope>
    <source>
        <strain evidence="5">CCMP 1328</strain>
    </source>
</reference>
<keyword evidence="2" id="KW-0819">tRNA processing</keyword>
<protein>
    <submittedName>
        <fullName evidence="4">Ribonuclease P/MRP protein subunit POP5</fullName>
    </submittedName>
</protein>
<dbReference type="GO" id="GO:0001682">
    <property type="term" value="P:tRNA 5'-leader removal"/>
    <property type="evidence" value="ECO:0007669"/>
    <property type="project" value="InterPro"/>
</dbReference>
<sequence length="196" mass="21300">MVRFKNRYLLVRVDVGTSGVNSTPALRLGDEAAQVRAVSKLTSKQLFFVIKNTVQEQFGDVGAALVGGSGALAVKYWSPELRVAIVRAPRALVHKVWAACSLITCVRETGCSSARLAVLHVGGTIRSTQKELLVLVRKQFVNSHIHKVSKPLSSHKLPKRSAVSSSSTVARSEAVSATHEESRLARIEKEIMSLDE</sequence>
<dbReference type="SUPFAM" id="SSF160350">
    <property type="entry name" value="Rnp2-like"/>
    <property type="match status" value="1"/>
</dbReference>
<evidence type="ECO:0000313" key="5">
    <source>
        <dbReference type="Proteomes" id="UP000324585"/>
    </source>
</evidence>
<comment type="caution">
    <text evidence="4">The sequence shown here is derived from an EMBL/GenBank/DDBJ whole genome shotgun (WGS) entry which is preliminary data.</text>
</comment>
<dbReference type="PANTHER" id="PTHR15441">
    <property type="entry name" value="RIBONUCLEASE P PROTEIN SUBUNIT P14"/>
    <property type="match status" value="1"/>
</dbReference>
<dbReference type="Gene3D" id="3.30.70.3250">
    <property type="entry name" value="Ribonuclease P, Pop5 subunit"/>
    <property type="match status" value="1"/>
</dbReference>
<comment type="similarity">
    <text evidence="1">Belongs to the eukaryotic/archaeal RNase P protein component 2 family.</text>
</comment>
<dbReference type="Pfam" id="PF01900">
    <property type="entry name" value="RNase_P_Rpp14"/>
    <property type="match status" value="1"/>
</dbReference>
<dbReference type="GO" id="GO:0005730">
    <property type="term" value="C:nucleolus"/>
    <property type="evidence" value="ECO:0007669"/>
    <property type="project" value="TreeGrafter"/>
</dbReference>
<feature type="region of interest" description="Disordered" evidence="3">
    <location>
        <begin position="151"/>
        <end position="182"/>
    </location>
</feature>
<evidence type="ECO:0000256" key="3">
    <source>
        <dbReference type="SAM" id="MobiDB-lite"/>
    </source>
</evidence>
<dbReference type="AlphaFoldDB" id="A0A5J4YUT8"/>
<dbReference type="PANTHER" id="PTHR15441:SF2">
    <property type="entry name" value="RIBONUCLEASE P_MRP PROTEIN SUBUNIT POP5"/>
    <property type="match status" value="1"/>
</dbReference>
<dbReference type="GO" id="GO:0030681">
    <property type="term" value="C:multimeric ribonuclease P complex"/>
    <property type="evidence" value="ECO:0007669"/>
    <property type="project" value="TreeGrafter"/>
</dbReference>
<dbReference type="InterPro" id="IPR002759">
    <property type="entry name" value="Pop5/Rpp14/Rnp2-like"/>
</dbReference>
<accession>A0A5J4YUT8</accession>